<keyword evidence="3" id="KW-0028">Amino-acid biosynthesis</keyword>
<comment type="caution">
    <text evidence="7">The sequence shown here is derived from an EMBL/GenBank/DDBJ whole genome shotgun (WGS) entry which is preliminary data.</text>
</comment>
<dbReference type="InterPro" id="IPR035994">
    <property type="entry name" value="Nucleoside_phosphorylase_sf"/>
</dbReference>
<dbReference type="EMBL" id="JAUSWG010000003">
    <property type="protein sequence ID" value="MDQ0555765.1"/>
    <property type="molecule type" value="Genomic_DNA"/>
</dbReference>
<feature type="domain" description="Nucleoside phosphorylase" evidence="6">
    <location>
        <begin position="2"/>
        <end position="223"/>
    </location>
</feature>
<keyword evidence="5" id="KW-0486">Methionine biosynthesis</keyword>
<comment type="pathway">
    <text evidence="1">Amino-acid biosynthesis; L-methionine biosynthesis via salvage pathway; S-methyl-5-thio-alpha-D-ribose 1-phosphate from S-methyl-5'-thioadenosine (hydrolase route): step 1/2.</text>
</comment>
<evidence type="ECO:0000256" key="3">
    <source>
        <dbReference type="ARBA" id="ARBA00022605"/>
    </source>
</evidence>
<dbReference type="RefSeq" id="WP_307503646.1">
    <property type="nucleotide sequence ID" value="NZ_BAAACE010000028.1"/>
</dbReference>
<evidence type="ECO:0000259" key="6">
    <source>
        <dbReference type="Pfam" id="PF01048"/>
    </source>
</evidence>
<keyword evidence="7" id="KW-0326">Glycosidase</keyword>
<dbReference type="GO" id="GO:0008782">
    <property type="term" value="F:adenosylhomocysteine nucleosidase activity"/>
    <property type="evidence" value="ECO:0007669"/>
    <property type="project" value="UniProtKB-EC"/>
</dbReference>
<evidence type="ECO:0000313" key="8">
    <source>
        <dbReference type="Proteomes" id="UP001232584"/>
    </source>
</evidence>
<dbReference type="NCBIfam" id="TIGR01704">
    <property type="entry name" value="MTA_SAH-Nsdase"/>
    <property type="match status" value="1"/>
</dbReference>
<organism evidence="7 8">
    <name type="scientific">Paraclostridium ghonii</name>
    <dbReference type="NCBI Taxonomy" id="29358"/>
    <lineage>
        <taxon>Bacteria</taxon>
        <taxon>Bacillati</taxon>
        <taxon>Bacillota</taxon>
        <taxon>Clostridia</taxon>
        <taxon>Peptostreptococcales</taxon>
        <taxon>Peptostreptococcaceae</taxon>
        <taxon>Paraclostridium</taxon>
    </lineage>
</organism>
<accession>A0ABU0MXY0</accession>
<reference evidence="7 8" key="1">
    <citation type="submission" date="2023-07" db="EMBL/GenBank/DDBJ databases">
        <title>Genomic Encyclopedia of Type Strains, Phase IV (KMG-IV): sequencing the most valuable type-strain genomes for metagenomic binning, comparative biology and taxonomic classification.</title>
        <authorList>
            <person name="Goeker M."/>
        </authorList>
    </citation>
    <scope>NUCLEOTIDE SEQUENCE [LARGE SCALE GENOMIC DNA]</scope>
    <source>
        <strain evidence="7 8">DSM 15049</strain>
    </source>
</reference>
<dbReference type="Pfam" id="PF01048">
    <property type="entry name" value="PNP_UDP_1"/>
    <property type="match status" value="1"/>
</dbReference>
<dbReference type="InterPro" id="IPR010049">
    <property type="entry name" value="MTA_SAH_Nsdase"/>
</dbReference>
<keyword evidence="8" id="KW-1185">Reference proteome</keyword>
<protein>
    <recommendedName>
        <fullName evidence="2">adenosylhomocysteine nucleosidase</fullName>
        <ecNumber evidence="2">3.2.2.9</ecNumber>
    </recommendedName>
</protein>
<gene>
    <name evidence="7" type="ORF">QOZ92_000878</name>
</gene>
<dbReference type="Gene3D" id="3.40.50.1580">
    <property type="entry name" value="Nucleoside phosphorylase domain"/>
    <property type="match status" value="1"/>
</dbReference>
<dbReference type="SUPFAM" id="SSF53167">
    <property type="entry name" value="Purine and uridine phosphorylases"/>
    <property type="match status" value="1"/>
</dbReference>
<keyword evidence="4 7" id="KW-0378">Hydrolase</keyword>
<sequence length="228" mass="25493">MIGIIGSTSIEIQSIKDNMFIERKEKYAGFDFYICKYKELDVVVTSCSVGKVNASSCTQILIDKFNVDKIINTGIAGSLNENVKLGDVVISEDITYHDIIPIQMKNCFPFKKYFNADEKLKEIAFSAHKNSDLDSYNCHIGRMITGDAFIADTDLKYRLMSDYDPHCVEMEGAAIAHVSDINNVPFVIVKSISDNADDNAAIAYREFEIIASNNSAKLVINMLNMIDK</sequence>
<dbReference type="CDD" id="cd09008">
    <property type="entry name" value="MTAN"/>
    <property type="match status" value="1"/>
</dbReference>
<dbReference type="NCBIfam" id="NF004079">
    <property type="entry name" value="PRK05584.1"/>
    <property type="match status" value="1"/>
</dbReference>
<evidence type="ECO:0000256" key="1">
    <source>
        <dbReference type="ARBA" id="ARBA00004945"/>
    </source>
</evidence>
<proteinExistence type="predicted"/>
<dbReference type="PANTHER" id="PTHR46832:SF1">
    <property type="entry name" value="5'-METHYLTHIOADENOSINE_S-ADENOSYLHOMOCYSTEINE NUCLEOSIDASE"/>
    <property type="match status" value="1"/>
</dbReference>
<dbReference type="InterPro" id="IPR000845">
    <property type="entry name" value="Nucleoside_phosphorylase_d"/>
</dbReference>
<dbReference type="PANTHER" id="PTHR46832">
    <property type="entry name" value="5'-METHYLTHIOADENOSINE/S-ADENOSYLHOMOCYSTEINE NUCLEOSIDASE"/>
    <property type="match status" value="1"/>
</dbReference>
<evidence type="ECO:0000256" key="2">
    <source>
        <dbReference type="ARBA" id="ARBA00011974"/>
    </source>
</evidence>
<dbReference type="Proteomes" id="UP001232584">
    <property type="component" value="Unassembled WGS sequence"/>
</dbReference>
<name>A0ABU0MXY0_9FIRM</name>
<evidence type="ECO:0000256" key="5">
    <source>
        <dbReference type="ARBA" id="ARBA00023167"/>
    </source>
</evidence>
<evidence type="ECO:0000313" key="7">
    <source>
        <dbReference type="EMBL" id="MDQ0555765.1"/>
    </source>
</evidence>
<evidence type="ECO:0000256" key="4">
    <source>
        <dbReference type="ARBA" id="ARBA00022801"/>
    </source>
</evidence>
<dbReference type="EC" id="3.2.2.9" evidence="2"/>